<gene>
    <name evidence="2" type="ORF">Tci_030956</name>
</gene>
<feature type="region of interest" description="Disordered" evidence="1">
    <location>
        <begin position="518"/>
        <end position="551"/>
    </location>
</feature>
<reference evidence="2" key="1">
    <citation type="journal article" date="2019" name="Sci. Rep.">
        <title>Draft genome of Tanacetum cinerariifolium, the natural source of mosquito coil.</title>
        <authorList>
            <person name="Yamashiro T."/>
            <person name="Shiraishi A."/>
            <person name="Satake H."/>
            <person name="Nakayama K."/>
        </authorList>
    </citation>
    <scope>NUCLEOTIDE SEQUENCE</scope>
</reference>
<name>A0A6L2LB33_TANCI</name>
<evidence type="ECO:0000313" key="2">
    <source>
        <dbReference type="EMBL" id="GEU58978.1"/>
    </source>
</evidence>
<accession>A0A6L2LB33</accession>
<sequence>MNCLEEKTDGEAMIQSITHGEQPLPVKCGYKKDNYELNYKFLNNLEPEWKQYGILMRQTKNLMDININALYNILKQNQGDINEAMGYKKKAVEVTSDPLVLVAKKTKVNKGREKVVVHSYNLRTSSASTSPNKKPKYVKLEEKKEDVSKVKYSNCKKERHFAKDCKKAEEISANMVFMDKMEKILFDLKESSSSAKETIAESLGAYRVHGLQSQRCSWRFLDTLSSVRGPKHSDVIWKKKGLSNTSSADLSSVSNSKLNKDVNIDANHALLTNYVEKFLRMVLFGNNNFAVIVGYGDVVIGSMMIKKVYYVEEGSNSSSLNNDVKQSSEEVEVPSSNTQSVLNNMFPNVGEASTSHNMFNEQLEDAYFNASTMFHNPSNVHTFYQPYPHEKKWAKDHPLQKIIGDPKSSVRTRGQIANSCLISCLLCIIKPVKLAEALKYADWVSAMQKELDDFARLKVWRLVPRPKEEVGVPLSNTQSISNNMVPNVDEASTSHNVFNEHLEDAYFDANTSFYDPSNEGERVGRGGMARRPREGNDECVDDLNGQGNDQEPLTRHVGLGCLYKVFLACNSKEYDGKGGVVVLTRWIEKIENVKDMSGCSIDQKVKYTTGSFVGEVKEE</sequence>
<evidence type="ECO:0000256" key="1">
    <source>
        <dbReference type="SAM" id="MobiDB-lite"/>
    </source>
</evidence>
<keyword evidence="2" id="KW-0548">Nucleotidyltransferase</keyword>
<keyword evidence="2" id="KW-0695">RNA-directed DNA polymerase</keyword>
<proteinExistence type="predicted"/>
<keyword evidence="2" id="KW-0808">Transferase</keyword>
<organism evidence="2">
    <name type="scientific">Tanacetum cinerariifolium</name>
    <name type="common">Dalmatian daisy</name>
    <name type="synonym">Chrysanthemum cinerariifolium</name>
    <dbReference type="NCBI Taxonomy" id="118510"/>
    <lineage>
        <taxon>Eukaryota</taxon>
        <taxon>Viridiplantae</taxon>
        <taxon>Streptophyta</taxon>
        <taxon>Embryophyta</taxon>
        <taxon>Tracheophyta</taxon>
        <taxon>Spermatophyta</taxon>
        <taxon>Magnoliopsida</taxon>
        <taxon>eudicotyledons</taxon>
        <taxon>Gunneridae</taxon>
        <taxon>Pentapetalae</taxon>
        <taxon>asterids</taxon>
        <taxon>campanulids</taxon>
        <taxon>Asterales</taxon>
        <taxon>Asteraceae</taxon>
        <taxon>Asteroideae</taxon>
        <taxon>Anthemideae</taxon>
        <taxon>Anthemidinae</taxon>
        <taxon>Tanacetum</taxon>
    </lineage>
</organism>
<dbReference type="EMBL" id="BKCJ010004093">
    <property type="protein sequence ID" value="GEU58978.1"/>
    <property type="molecule type" value="Genomic_DNA"/>
</dbReference>
<dbReference type="GO" id="GO:0003964">
    <property type="term" value="F:RNA-directed DNA polymerase activity"/>
    <property type="evidence" value="ECO:0007669"/>
    <property type="project" value="UniProtKB-KW"/>
</dbReference>
<comment type="caution">
    <text evidence="2">The sequence shown here is derived from an EMBL/GenBank/DDBJ whole genome shotgun (WGS) entry which is preliminary data.</text>
</comment>
<dbReference type="AlphaFoldDB" id="A0A6L2LB33"/>
<protein>
    <submittedName>
        <fullName evidence="2">Reverse transcriptase domain-containing protein</fullName>
    </submittedName>
</protein>